<accession>A0A9N8ZT67</accession>
<organism evidence="1 2">
    <name type="scientific">Diversispora eburnea</name>
    <dbReference type="NCBI Taxonomy" id="1213867"/>
    <lineage>
        <taxon>Eukaryota</taxon>
        <taxon>Fungi</taxon>
        <taxon>Fungi incertae sedis</taxon>
        <taxon>Mucoromycota</taxon>
        <taxon>Glomeromycotina</taxon>
        <taxon>Glomeromycetes</taxon>
        <taxon>Diversisporales</taxon>
        <taxon>Diversisporaceae</taxon>
        <taxon>Diversispora</taxon>
    </lineage>
</organism>
<name>A0A9N8ZT67_9GLOM</name>
<proteinExistence type="predicted"/>
<gene>
    <name evidence="1" type="ORF">DEBURN_LOCUS4927</name>
</gene>
<protein>
    <submittedName>
        <fullName evidence="1">6706_t:CDS:1</fullName>
    </submittedName>
</protein>
<dbReference type="Proteomes" id="UP000789706">
    <property type="component" value="Unassembled WGS sequence"/>
</dbReference>
<dbReference type="AlphaFoldDB" id="A0A9N8ZT67"/>
<keyword evidence="2" id="KW-1185">Reference proteome</keyword>
<comment type="caution">
    <text evidence="1">The sequence shown here is derived from an EMBL/GenBank/DDBJ whole genome shotgun (WGS) entry which is preliminary data.</text>
</comment>
<sequence length="58" mass="6521">MDAIPIITTSQSDANNLVEAMSSQTLHQQIWYATPDVEIVVEKTLCKYLGSILIIKRE</sequence>
<evidence type="ECO:0000313" key="2">
    <source>
        <dbReference type="Proteomes" id="UP000789706"/>
    </source>
</evidence>
<evidence type="ECO:0000313" key="1">
    <source>
        <dbReference type="EMBL" id="CAG8506019.1"/>
    </source>
</evidence>
<reference evidence="1" key="1">
    <citation type="submission" date="2021-06" db="EMBL/GenBank/DDBJ databases">
        <authorList>
            <person name="Kallberg Y."/>
            <person name="Tangrot J."/>
            <person name="Rosling A."/>
        </authorList>
    </citation>
    <scope>NUCLEOTIDE SEQUENCE</scope>
    <source>
        <strain evidence="1">AZ414A</strain>
    </source>
</reference>
<dbReference type="EMBL" id="CAJVPK010000405">
    <property type="protein sequence ID" value="CAG8506019.1"/>
    <property type="molecule type" value="Genomic_DNA"/>
</dbReference>